<feature type="region of interest" description="Disordered" evidence="1">
    <location>
        <begin position="1"/>
        <end position="21"/>
    </location>
</feature>
<accession>A0A9P4R1R3</accession>
<keyword evidence="4" id="KW-1185">Reference proteome</keyword>
<dbReference type="Pfam" id="PF14420">
    <property type="entry name" value="Clr5"/>
    <property type="match status" value="1"/>
</dbReference>
<dbReference type="OrthoDB" id="3798543at2759"/>
<comment type="caution">
    <text evidence="3">The sequence shown here is derived from an EMBL/GenBank/DDBJ whole genome shotgun (WGS) entry which is preliminary data.</text>
</comment>
<evidence type="ECO:0000313" key="3">
    <source>
        <dbReference type="EMBL" id="KAF2735217.1"/>
    </source>
</evidence>
<name>A0A9P4R1R3_9PLEO</name>
<dbReference type="EMBL" id="ML996138">
    <property type="protein sequence ID" value="KAF2735217.1"/>
    <property type="molecule type" value="Genomic_DNA"/>
</dbReference>
<protein>
    <recommendedName>
        <fullName evidence="2">Clr5 domain-containing protein</fullName>
    </recommendedName>
</protein>
<dbReference type="InterPro" id="IPR025676">
    <property type="entry name" value="Clr5_dom"/>
</dbReference>
<feature type="domain" description="Clr5" evidence="2">
    <location>
        <begin position="27"/>
        <end position="73"/>
    </location>
</feature>
<feature type="region of interest" description="Disordered" evidence="1">
    <location>
        <begin position="77"/>
        <end position="146"/>
    </location>
</feature>
<evidence type="ECO:0000313" key="4">
    <source>
        <dbReference type="Proteomes" id="UP000799444"/>
    </source>
</evidence>
<feature type="compositionally biased region" description="Basic and acidic residues" evidence="1">
    <location>
        <begin position="86"/>
        <end position="103"/>
    </location>
</feature>
<feature type="compositionally biased region" description="Polar residues" evidence="1">
    <location>
        <begin position="114"/>
        <end position="126"/>
    </location>
</feature>
<proteinExistence type="predicted"/>
<gene>
    <name evidence="3" type="ORF">EJ04DRAFT_219167</name>
</gene>
<dbReference type="AlphaFoldDB" id="A0A9P4R1R3"/>
<organism evidence="3 4">
    <name type="scientific">Polyplosphaeria fusca</name>
    <dbReference type="NCBI Taxonomy" id="682080"/>
    <lineage>
        <taxon>Eukaryota</taxon>
        <taxon>Fungi</taxon>
        <taxon>Dikarya</taxon>
        <taxon>Ascomycota</taxon>
        <taxon>Pezizomycotina</taxon>
        <taxon>Dothideomycetes</taxon>
        <taxon>Pleosporomycetidae</taxon>
        <taxon>Pleosporales</taxon>
        <taxon>Tetraplosphaeriaceae</taxon>
        <taxon>Polyplosphaeria</taxon>
    </lineage>
</organism>
<reference evidence="3" key="1">
    <citation type="journal article" date="2020" name="Stud. Mycol.">
        <title>101 Dothideomycetes genomes: a test case for predicting lifestyles and emergence of pathogens.</title>
        <authorList>
            <person name="Haridas S."/>
            <person name="Albert R."/>
            <person name="Binder M."/>
            <person name="Bloem J."/>
            <person name="Labutti K."/>
            <person name="Salamov A."/>
            <person name="Andreopoulos B."/>
            <person name="Baker S."/>
            <person name="Barry K."/>
            <person name="Bills G."/>
            <person name="Bluhm B."/>
            <person name="Cannon C."/>
            <person name="Castanera R."/>
            <person name="Culley D."/>
            <person name="Daum C."/>
            <person name="Ezra D."/>
            <person name="Gonzalez J."/>
            <person name="Henrissat B."/>
            <person name="Kuo A."/>
            <person name="Liang C."/>
            <person name="Lipzen A."/>
            <person name="Lutzoni F."/>
            <person name="Magnuson J."/>
            <person name="Mondo S."/>
            <person name="Nolan M."/>
            <person name="Ohm R."/>
            <person name="Pangilinan J."/>
            <person name="Park H.-J."/>
            <person name="Ramirez L."/>
            <person name="Alfaro M."/>
            <person name="Sun H."/>
            <person name="Tritt A."/>
            <person name="Yoshinaga Y."/>
            <person name="Zwiers L.-H."/>
            <person name="Turgeon B."/>
            <person name="Goodwin S."/>
            <person name="Spatafora J."/>
            <person name="Crous P."/>
            <person name="Grigoriev I."/>
        </authorList>
    </citation>
    <scope>NUCLEOTIDE SEQUENCE</scope>
    <source>
        <strain evidence="3">CBS 125425</strain>
    </source>
</reference>
<evidence type="ECO:0000259" key="2">
    <source>
        <dbReference type="Pfam" id="PF14420"/>
    </source>
</evidence>
<sequence length="146" mass="16692">MDLALVSRSRKSSGATSRNRPAYVSQDYQWDELHDIFVMLWPGMALADLMAVMEEDYGFRATKDQYKKKFNDWYKKGLLPPKKRRRGEEALEKQSGELEDAHTPKGAILELQHSLPTPTLTPTQDKTMPLTEPGRYSSSLELLQSC</sequence>
<dbReference type="Proteomes" id="UP000799444">
    <property type="component" value="Unassembled WGS sequence"/>
</dbReference>
<feature type="compositionally biased region" description="Polar residues" evidence="1">
    <location>
        <begin position="136"/>
        <end position="146"/>
    </location>
</feature>
<evidence type="ECO:0000256" key="1">
    <source>
        <dbReference type="SAM" id="MobiDB-lite"/>
    </source>
</evidence>